<dbReference type="InterPro" id="IPR011231">
    <property type="entry name" value="Phage_VT1-Sakai_H0018"/>
</dbReference>
<dbReference type="AlphaFoldDB" id="A0A0S2KE40"/>
<dbReference type="Proteomes" id="UP000065641">
    <property type="component" value="Chromosome"/>
</dbReference>
<dbReference type="PIRSF" id="PIRSF030771">
    <property type="entry name" value="UCP030771"/>
    <property type="match status" value="1"/>
</dbReference>
<proteinExistence type="predicted"/>
<evidence type="ECO:0000313" key="1">
    <source>
        <dbReference type="EMBL" id="ALO46577.1"/>
    </source>
</evidence>
<accession>A0A0S2KE40</accession>
<keyword evidence="2" id="KW-1185">Reference proteome</keyword>
<organism evidence="1 2">
    <name type="scientific">Pseudohongiella spirulinae</name>
    <dbReference type="NCBI Taxonomy" id="1249552"/>
    <lineage>
        <taxon>Bacteria</taxon>
        <taxon>Pseudomonadati</taxon>
        <taxon>Pseudomonadota</taxon>
        <taxon>Gammaproteobacteria</taxon>
        <taxon>Pseudomonadales</taxon>
        <taxon>Pseudohongiellaceae</taxon>
        <taxon>Pseudohongiella</taxon>
    </lineage>
</organism>
<evidence type="ECO:0000313" key="2">
    <source>
        <dbReference type="Proteomes" id="UP000065641"/>
    </source>
</evidence>
<dbReference type="KEGG" id="pspi:PS2015_1931"/>
<dbReference type="OrthoDB" id="8911623at2"/>
<protein>
    <submittedName>
        <fullName evidence="1">Uncharacterized protein</fullName>
    </submittedName>
</protein>
<reference evidence="1 2" key="1">
    <citation type="submission" date="2015-11" db="EMBL/GenBank/DDBJ databases">
        <authorList>
            <person name="Zhang Y."/>
            <person name="Guo Z."/>
        </authorList>
    </citation>
    <scope>NUCLEOTIDE SEQUENCE [LARGE SCALE GENOMIC DNA]</scope>
    <source>
        <strain evidence="1 2">KCTC 32221</strain>
    </source>
</reference>
<name>A0A0S2KE40_9GAMM</name>
<sequence length="116" mass="12040">MKNFIQSGHTVTAILLAAATSGDGVLIENLFGVASTDGAIGDECELQVTGVFTLPKKSADEPAQFQVAYWDPVNDELTVTATSNYRVGVFMDTLASGTTTAAVRLDGTAIIQEAGA</sequence>
<dbReference type="EMBL" id="CP013189">
    <property type="protein sequence ID" value="ALO46577.1"/>
    <property type="molecule type" value="Genomic_DNA"/>
</dbReference>
<gene>
    <name evidence="1" type="ORF">PS2015_1931</name>
</gene>
<dbReference type="STRING" id="1249552.PS2015_1931"/>
<dbReference type="Pfam" id="PF09956">
    <property type="entry name" value="Phage_cement_2"/>
    <property type="match status" value="1"/>
</dbReference>
<dbReference type="RefSeq" id="WP_058022049.1">
    <property type="nucleotide sequence ID" value="NZ_CP013189.1"/>
</dbReference>